<proteinExistence type="inferred from homology"/>
<keyword evidence="1" id="KW-0812">Transmembrane</keyword>
<dbReference type="InterPro" id="IPR002994">
    <property type="entry name" value="Surf1/Shy1"/>
</dbReference>
<protein>
    <recommendedName>
        <fullName evidence="1">SURF1-like protein</fullName>
    </recommendedName>
</protein>
<dbReference type="GO" id="GO:0005886">
    <property type="term" value="C:plasma membrane"/>
    <property type="evidence" value="ECO:0007669"/>
    <property type="project" value="UniProtKB-SubCell"/>
</dbReference>
<dbReference type="AlphaFoldDB" id="A0A1L3JAE4"/>
<comment type="subcellular location">
    <subcellularLocation>
        <location evidence="1">Cell membrane</location>
        <topology evidence="1">Multi-pass membrane protein</topology>
    </subcellularLocation>
</comment>
<dbReference type="Proteomes" id="UP000242561">
    <property type="component" value="Chromosome"/>
</dbReference>
<keyword evidence="1" id="KW-0472">Membrane</keyword>
<sequence>MQENSAEAPEKSNFPIIATIIVIAAVMTMIGMGIWQLQRLDEKKALIALYDANAQKSAIAYPPLGPVQNENMFRRSSANCLSVIGWQTGSGKDAGGKAGVRHIAECSTGAEGPGVIILLGIDERPRDNPNWKGGVVSGFITTEPDKSNILQKAFGGKKILRPMLVSDSPQAGLRAPARPQSGDVPNDHLLYAIQWFFFAFAASVIYILALRKKLKG</sequence>
<name>A0A1L3JAE4_9SPHN</name>
<gene>
    <name evidence="2" type="ORF">LPB140_03865</name>
</gene>
<keyword evidence="1" id="KW-1133">Transmembrane helix</keyword>
<dbReference type="Pfam" id="PF02104">
    <property type="entry name" value="SURF1"/>
    <property type="match status" value="1"/>
</dbReference>
<dbReference type="CDD" id="cd06662">
    <property type="entry name" value="SURF1"/>
    <property type="match status" value="1"/>
</dbReference>
<feature type="transmembrane region" description="Helical" evidence="1">
    <location>
        <begin position="189"/>
        <end position="210"/>
    </location>
</feature>
<organism evidence="2 3">
    <name type="scientific">Sphingorhabdus lutea</name>
    <dbReference type="NCBI Taxonomy" id="1913578"/>
    <lineage>
        <taxon>Bacteria</taxon>
        <taxon>Pseudomonadati</taxon>
        <taxon>Pseudomonadota</taxon>
        <taxon>Alphaproteobacteria</taxon>
        <taxon>Sphingomonadales</taxon>
        <taxon>Sphingomonadaceae</taxon>
        <taxon>Sphingorhabdus</taxon>
    </lineage>
</organism>
<reference evidence="2 3" key="1">
    <citation type="submission" date="2016-11" db="EMBL/GenBank/DDBJ databases">
        <title>Sphingorhabdus sp. LPB0140, isolated from marine environment.</title>
        <authorList>
            <person name="Kim E."/>
            <person name="Yi H."/>
        </authorList>
    </citation>
    <scope>NUCLEOTIDE SEQUENCE [LARGE SCALE GENOMIC DNA]</scope>
    <source>
        <strain evidence="2 3">LPB0140</strain>
    </source>
</reference>
<accession>A0A1L3JAE4</accession>
<dbReference type="KEGG" id="sphl:LPB140_03865"/>
<feature type="transmembrane region" description="Helical" evidence="1">
    <location>
        <begin position="12"/>
        <end position="35"/>
    </location>
</feature>
<keyword evidence="3" id="KW-1185">Reference proteome</keyword>
<evidence type="ECO:0000313" key="2">
    <source>
        <dbReference type="EMBL" id="APG62089.1"/>
    </source>
</evidence>
<keyword evidence="1" id="KW-1003">Cell membrane</keyword>
<comment type="similarity">
    <text evidence="1">Belongs to the SURF1 family.</text>
</comment>
<evidence type="ECO:0000313" key="3">
    <source>
        <dbReference type="Proteomes" id="UP000242561"/>
    </source>
</evidence>
<dbReference type="STRING" id="1913578.LPB140_03865"/>
<evidence type="ECO:0000256" key="1">
    <source>
        <dbReference type="RuleBase" id="RU363076"/>
    </source>
</evidence>
<dbReference type="OrthoDB" id="6079986at2"/>
<dbReference type="RefSeq" id="WP_072558739.1">
    <property type="nucleotide sequence ID" value="NZ_CP018154.1"/>
</dbReference>
<dbReference type="EMBL" id="CP018154">
    <property type="protein sequence ID" value="APG62089.1"/>
    <property type="molecule type" value="Genomic_DNA"/>
</dbReference>